<dbReference type="CDD" id="cd04179">
    <property type="entry name" value="DPM_DPG-synthase_like"/>
    <property type="match status" value="1"/>
</dbReference>
<keyword evidence="2" id="KW-0328">Glycosyltransferase</keyword>
<keyword evidence="1" id="KW-1003">Cell membrane</keyword>
<dbReference type="GO" id="GO:0009103">
    <property type="term" value="P:lipopolysaccharide biosynthetic process"/>
    <property type="evidence" value="ECO:0007669"/>
    <property type="project" value="UniProtKB-KW"/>
</dbReference>
<dbReference type="HOGENOM" id="CLU_033536_9_0_5"/>
<keyword evidence="6" id="KW-1133">Transmembrane helix</keyword>
<keyword evidence="7" id="KW-0472">Membrane</keyword>
<evidence type="ECO:0000256" key="5">
    <source>
        <dbReference type="ARBA" id="ARBA00022985"/>
    </source>
</evidence>
<dbReference type="GO" id="GO:0005886">
    <property type="term" value="C:plasma membrane"/>
    <property type="evidence" value="ECO:0007669"/>
    <property type="project" value="TreeGrafter"/>
</dbReference>
<dbReference type="Proteomes" id="UP000002586">
    <property type="component" value="Chromosome"/>
</dbReference>
<name>A0L6R2_MAGMM</name>
<evidence type="ECO:0000256" key="4">
    <source>
        <dbReference type="ARBA" id="ARBA00022692"/>
    </source>
</evidence>
<keyword evidence="10" id="KW-1185">Reference proteome</keyword>
<dbReference type="Pfam" id="PF00535">
    <property type="entry name" value="Glycos_transf_2"/>
    <property type="match status" value="1"/>
</dbReference>
<dbReference type="AlphaFoldDB" id="A0L6R2"/>
<dbReference type="CAZy" id="GT2">
    <property type="family name" value="Glycosyltransferase Family 2"/>
</dbReference>
<gene>
    <name evidence="9" type="ordered locus">Mmc1_1143</name>
</gene>
<dbReference type="InterPro" id="IPR050256">
    <property type="entry name" value="Glycosyltransferase_2"/>
</dbReference>
<organism evidence="9 10">
    <name type="scientific">Magnetococcus marinus (strain ATCC BAA-1437 / JCM 17883 / MC-1)</name>
    <dbReference type="NCBI Taxonomy" id="156889"/>
    <lineage>
        <taxon>Bacteria</taxon>
        <taxon>Pseudomonadati</taxon>
        <taxon>Pseudomonadota</taxon>
        <taxon>Magnetococcia</taxon>
        <taxon>Magnetococcales</taxon>
        <taxon>Magnetococcaceae</taxon>
        <taxon>Magnetococcus</taxon>
    </lineage>
</organism>
<evidence type="ECO:0000259" key="8">
    <source>
        <dbReference type="Pfam" id="PF00535"/>
    </source>
</evidence>
<evidence type="ECO:0000313" key="10">
    <source>
        <dbReference type="Proteomes" id="UP000002586"/>
    </source>
</evidence>
<dbReference type="PANTHER" id="PTHR48090:SF3">
    <property type="entry name" value="UNDECAPRENYL-PHOSPHATE 4-DEOXY-4-FORMAMIDO-L-ARABINOSE TRANSFERASE"/>
    <property type="match status" value="1"/>
</dbReference>
<dbReference type="RefSeq" id="WP_011712810.1">
    <property type="nucleotide sequence ID" value="NC_008576.1"/>
</dbReference>
<dbReference type="KEGG" id="mgm:Mmc1_1143"/>
<reference evidence="10" key="1">
    <citation type="journal article" date="2009" name="Appl. Environ. Microbiol.">
        <title>Complete genome sequence of the chemolithoautotrophic marine magnetotactic coccus strain MC-1.</title>
        <authorList>
            <person name="Schubbe S."/>
            <person name="Williams T.J."/>
            <person name="Xie G."/>
            <person name="Kiss H.E."/>
            <person name="Brettin T.S."/>
            <person name="Martinez D."/>
            <person name="Ross C.A."/>
            <person name="Schuler D."/>
            <person name="Cox B.L."/>
            <person name="Nealson K.H."/>
            <person name="Bazylinski D.A."/>
        </authorList>
    </citation>
    <scope>NUCLEOTIDE SEQUENCE [LARGE SCALE GENOMIC DNA]</scope>
    <source>
        <strain evidence="10">ATCC BAA-1437 / JCM 17883 / MC-1</strain>
    </source>
</reference>
<feature type="domain" description="Glycosyltransferase 2-like" evidence="8">
    <location>
        <begin position="9"/>
        <end position="169"/>
    </location>
</feature>
<evidence type="ECO:0000256" key="1">
    <source>
        <dbReference type="ARBA" id="ARBA00022475"/>
    </source>
</evidence>
<dbReference type="eggNOG" id="COG0463">
    <property type="taxonomic scope" value="Bacteria"/>
</dbReference>
<dbReference type="Gene3D" id="3.90.550.10">
    <property type="entry name" value="Spore Coat Polysaccharide Biosynthesis Protein SpsA, Chain A"/>
    <property type="match status" value="1"/>
</dbReference>
<accession>A0L6R2</accession>
<reference evidence="9 10" key="2">
    <citation type="journal article" date="2012" name="Int. J. Syst. Evol. Microbiol.">
        <title>Magnetococcus marinus gen. nov., sp. nov., a marine, magnetotactic bacterium that represents a novel lineage (Magnetococcaceae fam. nov.; Magnetococcales ord. nov.) at the base of the Alphaproteobacteria.</title>
        <authorList>
            <person name="Bazylinski D.A."/>
            <person name="Williams T.J."/>
            <person name="Lefevre C.T."/>
            <person name="Berg R.J."/>
            <person name="Zhang C.L."/>
            <person name="Bowser S.S."/>
            <person name="Dean A.J."/>
            <person name="Beveridge T.J."/>
        </authorList>
    </citation>
    <scope>NUCLEOTIDE SEQUENCE [LARGE SCALE GENOMIC DNA]</scope>
    <source>
        <strain evidence="10">ATCC BAA-1437 / JCM 17883 / MC-1</strain>
    </source>
</reference>
<dbReference type="InterPro" id="IPR001173">
    <property type="entry name" value="Glyco_trans_2-like"/>
</dbReference>
<dbReference type="SUPFAM" id="SSF53448">
    <property type="entry name" value="Nucleotide-diphospho-sugar transferases"/>
    <property type="match status" value="1"/>
</dbReference>
<evidence type="ECO:0000313" key="9">
    <source>
        <dbReference type="EMBL" id="ABK43655.1"/>
    </source>
</evidence>
<dbReference type="PANTHER" id="PTHR48090">
    <property type="entry name" value="UNDECAPRENYL-PHOSPHATE 4-DEOXY-4-FORMAMIDO-L-ARABINOSE TRANSFERASE-RELATED"/>
    <property type="match status" value="1"/>
</dbReference>
<evidence type="ECO:0000256" key="3">
    <source>
        <dbReference type="ARBA" id="ARBA00022679"/>
    </source>
</evidence>
<dbReference type="GO" id="GO:0099621">
    <property type="term" value="F:undecaprenyl-phosphate 4-deoxy-4-formamido-L-arabinose transferase activity"/>
    <property type="evidence" value="ECO:0007669"/>
    <property type="project" value="TreeGrafter"/>
</dbReference>
<evidence type="ECO:0000256" key="7">
    <source>
        <dbReference type="ARBA" id="ARBA00023136"/>
    </source>
</evidence>
<keyword evidence="4" id="KW-0812">Transmembrane</keyword>
<keyword evidence="3 9" id="KW-0808">Transferase</keyword>
<dbReference type="InterPro" id="IPR029044">
    <property type="entry name" value="Nucleotide-diphossugar_trans"/>
</dbReference>
<dbReference type="STRING" id="156889.Mmc1_1143"/>
<keyword evidence="5" id="KW-0448">Lipopolysaccharide biosynthesis</keyword>
<dbReference type="EMBL" id="CP000471">
    <property type="protein sequence ID" value="ABK43655.1"/>
    <property type="molecule type" value="Genomic_DNA"/>
</dbReference>
<evidence type="ECO:0000256" key="6">
    <source>
        <dbReference type="ARBA" id="ARBA00022989"/>
    </source>
</evidence>
<evidence type="ECO:0000256" key="2">
    <source>
        <dbReference type="ARBA" id="ARBA00022676"/>
    </source>
</evidence>
<sequence>MPCEDEGISLFFPVYKDEETIELMAHKALAMLGELERPYEIIIVNDGSPDRCGELADALAIKYPQIRVIHHPKNLGYGAAIRTGLKAAKHNWICMVDGDDQYDVFEFLHLLKLINHYDLIITFRYKKIYSAWRIFISWVYNILLRILFRTPFRDISTGLRIVNRRILEDVELTSNSPFIGAELAIKSMLMGYPVGEVGIQTFPRNFGDGSATTWANILATIRDMVRVYKHVFSQDYKTKFRREMD</sequence>
<protein>
    <submittedName>
        <fullName evidence="9">Glycosyl transferase, family 2</fullName>
    </submittedName>
</protein>
<proteinExistence type="predicted"/>
<dbReference type="OrthoDB" id="9807795at2"/>